<accession>A0A8B9UH75</accession>
<feature type="chain" id="PRO_5034697352" evidence="1">
    <location>
        <begin position="26"/>
        <end position="100"/>
    </location>
</feature>
<reference evidence="2" key="2">
    <citation type="submission" date="2025-09" db="UniProtKB">
        <authorList>
            <consortium name="Ensembl"/>
        </authorList>
    </citation>
    <scope>IDENTIFICATION</scope>
</reference>
<dbReference type="Proteomes" id="UP000694549">
    <property type="component" value="Unplaced"/>
</dbReference>
<name>A0A8B9UH75_9AVES</name>
<proteinExistence type="predicted"/>
<reference evidence="2" key="1">
    <citation type="submission" date="2025-08" db="UniProtKB">
        <authorList>
            <consortium name="Ensembl"/>
        </authorList>
    </citation>
    <scope>IDENTIFICATION</scope>
</reference>
<keyword evidence="3" id="KW-1185">Reference proteome</keyword>
<organism evidence="2 3">
    <name type="scientific">Anas zonorhyncha</name>
    <name type="common">Eastern spot-billed duck</name>
    <dbReference type="NCBI Taxonomy" id="75864"/>
    <lineage>
        <taxon>Eukaryota</taxon>
        <taxon>Metazoa</taxon>
        <taxon>Chordata</taxon>
        <taxon>Craniata</taxon>
        <taxon>Vertebrata</taxon>
        <taxon>Euteleostomi</taxon>
        <taxon>Archelosauria</taxon>
        <taxon>Archosauria</taxon>
        <taxon>Dinosauria</taxon>
        <taxon>Saurischia</taxon>
        <taxon>Theropoda</taxon>
        <taxon>Coelurosauria</taxon>
        <taxon>Aves</taxon>
        <taxon>Neognathae</taxon>
        <taxon>Galloanserae</taxon>
        <taxon>Anseriformes</taxon>
        <taxon>Anatidae</taxon>
        <taxon>Anatinae</taxon>
        <taxon>Anas</taxon>
    </lineage>
</organism>
<dbReference type="Ensembl" id="ENSAZOT00000008901.1">
    <property type="protein sequence ID" value="ENSAZOP00000008339.1"/>
    <property type="gene ID" value="ENSAZOG00000005305.1"/>
</dbReference>
<evidence type="ECO:0000256" key="1">
    <source>
        <dbReference type="SAM" id="SignalP"/>
    </source>
</evidence>
<keyword evidence="1" id="KW-0732">Signal</keyword>
<evidence type="ECO:0000313" key="3">
    <source>
        <dbReference type="Proteomes" id="UP000694549"/>
    </source>
</evidence>
<evidence type="ECO:0000313" key="2">
    <source>
        <dbReference type="Ensembl" id="ENSAZOP00000008339.1"/>
    </source>
</evidence>
<sequence length="100" mass="11232">MSPSGLTYGLLFFLLSLIPVKEVLGQIPLGSTHSPSTCPYSLPGLHSKRYLGLQQEPCWRRPREVILCLCSVLVRPPLGHWAQCWAPQHKRDLESTQRGP</sequence>
<dbReference type="AlphaFoldDB" id="A0A8B9UH75"/>
<protein>
    <submittedName>
        <fullName evidence="2">Uncharacterized protein</fullName>
    </submittedName>
</protein>
<feature type="signal peptide" evidence="1">
    <location>
        <begin position="1"/>
        <end position="25"/>
    </location>
</feature>